<name>A0A4V2JSS8_9ACTN</name>
<dbReference type="AlphaFoldDB" id="A0A4V2JSS8"/>
<dbReference type="SUPFAM" id="SSF55486">
    <property type="entry name" value="Metalloproteases ('zincins'), catalytic domain"/>
    <property type="match status" value="1"/>
</dbReference>
<dbReference type="InterPro" id="IPR022454">
    <property type="entry name" value="CHP03883_F420-assoc"/>
</dbReference>
<sequence length="327" mass="35303">MSELPFIDAEVAAAVGGRLVPPGPSLTEAEVADVVDGLRAAALASVAPVARVTGLSGDADGPMLVVDRPTWIRANADMALTMLGEAVGGAYPAPERLRDKVAARANGAQLGAVLAVLGSRILGQYLPFLTEPRLVLVAPNVAKIERAMGVDHDDFRLWVCLHEQTHRLQFARAPWLRGHLLTEVGELIADAPVAETARSGRPRSVVDVVTSPAQKVVFERVSAAMALLEGYADDMMDRVGPDVVPTVKEIRKRFDARRNRGGWTKAVNTALGMDLKLAQYRDGAAFCRHVIARVGVDGLNVVYDRPAHLPTPDEMRDPARWMRRVHG</sequence>
<dbReference type="InterPro" id="IPR018766">
    <property type="entry name" value="Zinicin_2"/>
</dbReference>
<evidence type="ECO:0000313" key="1">
    <source>
        <dbReference type="EMBL" id="TBT88518.1"/>
    </source>
</evidence>
<accession>A0A4V2JSS8</accession>
<dbReference type="Proteomes" id="UP000292373">
    <property type="component" value="Unassembled WGS sequence"/>
</dbReference>
<organism evidence="1 2">
    <name type="scientific">Propioniciclava sinopodophylli</name>
    <dbReference type="NCBI Taxonomy" id="1837344"/>
    <lineage>
        <taxon>Bacteria</taxon>
        <taxon>Bacillati</taxon>
        <taxon>Actinomycetota</taxon>
        <taxon>Actinomycetes</taxon>
        <taxon>Propionibacteriales</taxon>
        <taxon>Propionibacteriaceae</taxon>
        <taxon>Propioniciclava</taxon>
    </lineage>
</organism>
<dbReference type="EMBL" id="SDMQ01000001">
    <property type="protein sequence ID" value="TBT88518.1"/>
    <property type="molecule type" value="Genomic_DNA"/>
</dbReference>
<reference evidence="1 2" key="1">
    <citation type="submission" date="2019-01" db="EMBL/GenBank/DDBJ databases">
        <title>Lactibacter flavus gen. nov., sp. nov., a novel bacterium of the family Propionibacteriaceae isolated from raw milk and dairy products.</title>
        <authorList>
            <person name="Huptas C."/>
            <person name="Wenning M."/>
            <person name="Breitenwieser F."/>
            <person name="Doll E."/>
            <person name="Von Neubeck M."/>
            <person name="Busse H.-J."/>
            <person name="Scherer S."/>
        </authorList>
    </citation>
    <scope>NUCLEOTIDE SEQUENCE [LARGE SCALE GENOMIC DNA]</scope>
    <source>
        <strain evidence="1 2">KCTC 33808</strain>
    </source>
</reference>
<gene>
    <name evidence="1" type="ORF">ET989_00765</name>
</gene>
<dbReference type="NCBIfam" id="TIGR03883">
    <property type="entry name" value="DUF2342_F420"/>
    <property type="match status" value="1"/>
</dbReference>
<dbReference type="OrthoDB" id="142939at2"/>
<dbReference type="Pfam" id="PF10103">
    <property type="entry name" value="Zincin_2"/>
    <property type="match status" value="1"/>
</dbReference>
<dbReference type="PANTHER" id="PTHR39420:SF1">
    <property type="entry name" value="HYDROLASE"/>
    <property type="match status" value="1"/>
</dbReference>
<comment type="caution">
    <text evidence="1">The sequence shown here is derived from an EMBL/GenBank/DDBJ whole genome shotgun (WGS) entry which is preliminary data.</text>
</comment>
<dbReference type="RefSeq" id="WP_131166648.1">
    <property type="nucleotide sequence ID" value="NZ_SDMQ01000001.1"/>
</dbReference>
<proteinExistence type="predicted"/>
<dbReference type="Gene3D" id="1.20.150.30">
    <property type="entry name" value="Zincin-like metallopeptidase, N-terminal domain"/>
    <property type="match status" value="1"/>
</dbReference>
<dbReference type="InterPro" id="IPR042271">
    <property type="entry name" value="Zinicin_2_N"/>
</dbReference>
<dbReference type="PANTHER" id="PTHR39420">
    <property type="match status" value="1"/>
</dbReference>
<protein>
    <recommendedName>
        <fullName evidence="3">Coenzyme F420 biosynthesis protein</fullName>
    </recommendedName>
</protein>
<dbReference type="NCBIfam" id="TIGR03624">
    <property type="entry name" value="putative hydrolase"/>
    <property type="match status" value="1"/>
</dbReference>
<evidence type="ECO:0008006" key="3">
    <source>
        <dbReference type="Google" id="ProtNLM"/>
    </source>
</evidence>
<keyword evidence="2" id="KW-1185">Reference proteome</keyword>
<evidence type="ECO:0000313" key="2">
    <source>
        <dbReference type="Proteomes" id="UP000292373"/>
    </source>
</evidence>